<organism evidence="1 2">
    <name type="scientific">Candidatus Scybalomonas excrementavium</name>
    <dbReference type="NCBI Taxonomy" id="2840943"/>
    <lineage>
        <taxon>Bacteria</taxon>
        <taxon>Bacillati</taxon>
        <taxon>Bacillota</taxon>
        <taxon>Clostridia</taxon>
        <taxon>Lachnospirales</taxon>
        <taxon>Lachnospiraceae</taxon>
        <taxon>Lachnospiraceae incertae sedis</taxon>
        <taxon>Candidatus Scybalomonas</taxon>
    </lineage>
</organism>
<protein>
    <recommendedName>
        <fullName evidence="3">Phage tail tape measure protein</fullName>
    </recommendedName>
</protein>
<evidence type="ECO:0000313" key="2">
    <source>
        <dbReference type="Proteomes" id="UP000823618"/>
    </source>
</evidence>
<dbReference type="EMBL" id="JADIML010000161">
    <property type="protein sequence ID" value="MBO8463433.1"/>
    <property type="molecule type" value="Genomic_DNA"/>
</dbReference>
<comment type="caution">
    <text evidence="1">The sequence shown here is derived from an EMBL/GenBank/DDBJ whole genome shotgun (WGS) entry which is preliminary data.</text>
</comment>
<proteinExistence type="predicted"/>
<dbReference type="AlphaFoldDB" id="A0A9D9I051"/>
<sequence>NIKAEVAVNMEIAGRTVSNMGKEFISGAKDGFVNSIVPITVLGIQQLQQVANGEKTLEEAAVDMGKATAGIVVASGTERLLLQGISNALKARGNQILQSLANSNQIAQFITIASLVMESMSKLLDGEIDGKQFMEEIGQKGTVFVAGMIGGEIGRTIGAAFGTMVVPGVGTAVGAVIGEVIGAVVTSVVCGAIFTCVSTVKEAWKGLKKYQEAERMIKRISSEALREMKTQQEHLEQLIQERNKKWSETIEEGYKRMKEGILNNSFEILNDGLQKIGELFEVNLILKTEEEIDQIFTNKVLTIGRNGGIFE</sequence>
<reference evidence="1" key="1">
    <citation type="submission" date="2020-10" db="EMBL/GenBank/DDBJ databases">
        <authorList>
            <person name="Gilroy R."/>
        </authorList>
    </citation>
    <scope>NUCLEOTIDE SEQUENCE</scope>
    <source>
        <strain evidence="1">E3-2379</strain>
    </source>
</reference>
<evidence type="ECO:0000313" key="1">
    <source>
        <dbReference type="EMBL" id="MBO8463433.1"/>
    </source>
</evidence>
<gene>
    <name evidence="1" type="ORF">IAC13_05820</name>
</gene>
<reference evidence="1" key="2">
    <citation type="journal article" date="2021" name="PeerJ">
        <title>Extensive microbial diversity within the chicken gut microbiome revealed by metagenomics and culture.</title>
        <authorList>
            <person name="Gilroy R."/>
            <person name="Ravi A."/>
            <person name="Getino M."/>
            <person name="Pursley I."/>
            <person name="Horton D.L."/>
            <person name="Alikhan N.F."/>
            <person name="Baker D."/>
            <person name="Gharbi K."/>
            <person name="Hall N."/>
            <person name="Watson M."/>
            <person name="Adriaenssens E.M."/>
            <person name="Foster-Nyarko E."/>
            <person name="Jarju S."/>
            <person name="Secka A."/>
            <person name="Antonio M."/>
            <person name="Oren A."/>
            <person name="Chaudhuri R.R."/>
            <person name="La Ragione R."/>
            <person name="Hildebrand F."/>
            <person name="Pallen M.J."/>
        </authorList>
    </citation>
    <scope>NUCLEOTIDE SEQUENCE</scope>
    <source>
        <strain evidence="1">E3-2379</strain>
    </source>
</reference>
<evidence type="ECO:0008006" key="3">
    <source>
        <dbReference type="Google" id="ProtNLM"/>
    </source>
</evidence>
<name>A0A9D9I051_9FIRM</name>
<dbReference type="Proteomes" id="UP000823618">
    <property type="component" value="Unassembled WGS sequence"/>
</dbReference>
<feature type="non-terminal residue" evidence="1">
    <location>
        <position position="1"/>
    </location>
</feature>
<accession>A0A9D9I051</accession>